<evidence type="ECO:0000313" key="4">
    <source>
        <dbReference type="EMBL" id="AOW30597.1"/>
    </source>
</evidence>
<evidence type="ECO:0000313" key="5">
    <source>
        <dbReference type="Proteomes" id="UP000000559"/>
    </source>
</evidence>
<evidence type="ECO:0000256" key="1">
    <source>
        <dbReference type="SAM" id="MobiDB-lite"/>
    </source>
</evidence>
<feature type="compositionally biased region" description="Low complexity" evidence="1">
    <location>
        <begin position="74"/>
        <end position="86"/>
    </location>
</feature>
<dbReference type="EMBL" id="CP017629">
    <property type="protein sequence ID" value="AOW30597.1"/>
    <property type="molecule type" value="Genomic_DNA"/>
</dbReference>
<feature type="compositionally biased region" description="Polar residues" evidence="1">
    <location>
        <begin position="87"/>
        <end position="122"/>
    </location>
</feature>
<evidence type="ECO:0000313" key="3">
    <source>
        <dbReference type="CGD" id="CAL0000182762"/>
    </source>
</evidence>
<keyword evidence="2" id="KW-0472">Membrane</keyword>
<dbReference type="OrthoDB" id="4027813at2759"/>
<sequence>MLLPESINSQNLVKRIVYYSSYDDYSGWWKWRWLLWLLLLIPIFLTIFLIARRGRQNKVVAYNNPPDPQANEAYYNNNQYQGGYNNDLPQQATPGYGTTNYPETSQPGYNLQQQSGDYNSGEISRPEGPPQAHTKSY</sequence>
<feature type="transmembrane region" description="Helical" evidence="2">
    <location>
        <begin position="33"/>
        <end position="51"/>
    </location>
</feature>
<protein>
    <submittedName>
        <fullName evidence="4">Uncharacterized protein</fullName>
    </submittedName>
</protein>
<reference evidence="4 5" key="2">
    <citation type="journal article" date="2007" name="Genome Biol.">
        <title>Assembly of the Candida albicans genome into sixteen supercontigs aligned on the eight chromosomes.</title>
        <authorList>
            <person name="van het Hoog M."/>
            <person name="Rast T.J."/>
            <person name="Martchenko M."/>
            <person name="Grindle S."/>
            <person name="Dignard D."/>
            <person name="Hogues H."/>
            <person name="Cuomo C."/>
            <person name="Berriman M."/>
            <person name="Scherer S."/>
            <person name="Magee B.B."/>
            <person name="Whiteway M."/>
            <person name="Chibana H."/>
            <person name="Nantel A."/>
            <person name="Magee P.T."/>
        </authorList>
    </citation>
    <scope>GENOME REANNOTATION</scope>
    <source>
        <strain evidence="5">SC5314 / ATCC MYA-2876</strain>
    </source>
</reference>
<dbReference type="InParanoid" id="A0A1D8PR33"/>
<dbReference type="RefSeq" id="XP_721316.2">
    <property type="nucleotide sequence ID" value="XM_716223.2"/>
</dbReference>
<keyword evidence="2" id="KW-1133">Transmembrane helix</keyword>
<dbReference type="GeneID" id="3636931"/>
<dbReference type="Proteomes" id="UP000000559">
    <property type="component" value="Chromosome 7"/>
</dbReference>
<feature type="region of interest" description="Disordered" evidence="1">
    <location>
        <begin position="60"/>
        <end position="137"/>
    </location>
</feature>
<gene>
    <name evidence="4" type="ordered locus">CAALFM_C702360WA</name>
    <name evidence="3" type="ordered locus">orf19.13829</name>
</gene>
<reference evidence="4 5" key="3">
    <citation type="journal article" date="2013" name="Genome Biol.">
        <title>Assembly of a phased diploid Candida albicans genome facilitates allele-specific measurements and provides a simple model for repeat and indel structure.</title>
        <authorList>
            <person name="Muzzey D."/>
            <person name="Schwartz K."/>
            <person name="Weissman J.S."/>
            <person name="Sherlock G."/>
        </authorList>
    </citation>
    <scope>NUCLEOTIDE SEQUENCE [LARGE SCALE GENOMIC DNA]</scope>
    <source>
        <strain evidence="5">SC5314 / ATCC MYA-2876</strain>
    </source>
</reference>
<keyword evidence="2" id="KW-0812">Transmembrane</keyword>
<dbReference type="eggNOG" id="ENOG502RNBP">
    <property type="taxonomic scope" value="Eukaryota"/>
</dbReference>
<proteinExistence type="predicted"/>
<accession>A0A1D8PR33</accession>
<keyword evidence="5" id="KW-1185">Reference proteome</keyword>
<evidence type="ECO:0000256" key="2">
    <source>
        <dbReference type="SAM" id="Phobius"/>
    </source>
</evidence>
<name>A0A1D8PR33_CANAL</name>
<organism evidence="4 5">
    <name type="scientific">Candida albicans (strain SC5314 / ATCC MYA-2876)</name>
    <name type="common">Yeast</name>
    <dbReference type="NCBI Taxonomy" id="237561"/>
    <lineage>
        <taxon>Eukaryota</taxon>
        <taxon>Fungi</taxon>
        <taxon>Dikarya</taxon>
        <taxon>Ascomycota</taxon>
        <taxon>Saccharomycotina</taxon>
        <taxon>Pichiomycetes</taxon>
        <taxon>Debaryomycetaceae</taxon>
        <taxon>Candida/Lodderomyces clade</taxon>
        <taxon>Candida</taxon>
    </lineage>
</organism>
<dbReference type="CGD" id="CAL0000182762">
    <property type="gene designation" value="orf19.13829"/>
</dbReference>
<dbReference type="AlphaFoldDB" id="A0A1D8PR33"/>
<reference evidence="4 5" key="1">
    <citation type="journal article" date="2004" name="Proc. Natl. Acad. Sci. U.S.A.">
        <title>The diploid genome sequence of Candida albicans.</title>
        <authorList>
            <person name="Jones T."/>
            <person name="Federspiel N.A."/>
            <person name="Chibana H."/>
            <person name="Dungan J."/>
            <person name="Kalman S."/>
            <person name="Magee B.B."/>
            <person name="Newport G."/>
            <person name="Thorstenson Y.R."/>
            <person name="Agabian N."/>
            <person name="Magee P.T."/>
            <person name="Davis R.W."/>
            <person name="Scherer S."/>
        </authorList>
    </citation>
    <scope>NUCLEOTIDE SEQUENCE [LARGE SCALE GENOMIC DNA]</scope>
    <source>
        <strain evidence="5">SC5314 / ATCC MYA-2876</strain>
    </source>
</reference>
<dbReference type="VEuPathDB" id="FungiDB:C7_02360W_A"/>
<dbReference type="KEGG" id="cal:CAALFM_C702360WA"/>